<evidence type="ECO:0000256" key="2">
    <source>
        <dbReference type="ARBA" id="ARBA00007837"/>
    </source>
</evidence>
<evidence type="ECO:0000313" key="16">
    <source>
        <dbReference type="EMBL" id="KAK9809702.1"/>
    </source>
</evidence>
<evidence type="ECO:0000256" key="1">
    <source>
        <dbReference type="ARBA" id="ARBA00001946"/>
    </source>
</evidence>
<dbReference type="Gene3D" id="3.30.470.20">
    <property type="entry name" value="ATP-grasp fold, B domain"/>
    <property type="match status" value="1"/>
</dbReference>
<dbReference type="PANTHER" id="PTHR46999">
    <property type="entry name" value="ALPHA-GLUCAN WATER DIKINASE 1, CHLOROPLASTIC-RELATED"/>
    <property type="match status" value="1"/>
</dbReference>
<dbReference type="SUPFAM" id="SSF56059">
    <property type="entry name" value="Glutathione synthetase ATP-binding domain-like"/>
    <property type="match status" value="1"/>
</dbReference>
<feature type="domain" description="Alpha-glucan water dikinase-like N-terminal Ig-like" evidence="14">
    <location>
        <begin position="77"/>
        <end position="198"/>
    </location>
</feature>
<feature type="domain" description="DUF7067" evidence="15">
    <location>
        <begin position="227"/>
        <end position="276"/>
    </location>
</feature>
<keyword evidence="8" id="KW-0067">ATP-binding</keyword>
<protein>
    <recommendedName>
        <fullName evidence="18">Pyruvate phosphate dikinase AMP/ATP-binding domain-containing protein</fullName>
    </recommendedName>
</protein>
<dbReference type="Gene3D" id="3.30.1490.20">
    <property type="entry name" value="ATP-grasp fold, A domain"/>
    <property type="match status" value="2"/>
</dbReference>
<keyword evidence="10" id="KW-0119">Carbohydrate metabolism</keyword>
<evidence type="ECO:0000256" key="10">
    <source>
        <dbReference type="ARBA" id="ARBA00023277"/>
    </source>
</evidence>
<dbReference type="InterPro" id="IPR055495">
    <property type="entry name" value="CWD_DUF7067"/>
</dbReference>
<dbReference type="GO" id="GO:0005524">
    <property type="term" value="F:ATP binding"/>
    <property type="evidence" value="ECO:0007669"/>
    <property type="project" value="UniProtKB-KW"/>
</dbReference>
<dbReference type="Pfam" id="PF23166">
    <property type="entry name" value="Ig_N_CWD1"/>
    <property type="match status" value="2"/>
</dbReference>
<dbReference type="EMBL" id="JALJOQ010000017">
    <property type="protein sequence ID" value="KAK9809702.1"/>
    <property type="molecule type" value="Genomic_DNA"/>
</dbReference>
<evidence type="ECO:0000256" key="11">
    <source>
        <dbReference type="SAM" id="MobiDB-lite"/>
    </source>
</evidence>
<feature type="region of interest" description="Disordered" evidence="11">
    <location>
        <begin position="291"/>
        <end position="310"/>
    </location>
</feature>
<gene>
    <name evidence="16" type="ORF">WJX73_007079</name>
</gene>
<reference evidence="16 17" key="1">
    <citation type="journal article" date="2024" name="Nat. Commun.">
        <title>Phylogenomics reveals the evolutionary origins of lichenization in chlorophyte algae.</title>
        <authorList>
            <person name="Puginier C."/>
            <person name="Libourel C."/>
            <person name="Otte J."/>
            <person name="Skaloud P."/>
            <person name="Haon M."/>
            <person name="Grisel S."/>
            <person name="Petersen M."/>
            <person name="Berrin J.G."/>
            <person name="Delaux P.M."/>
            <person name="Dal Grande F."/>
            <person name="Keller J."/>
        </authorList>
    </citation>
    <scope>NUCLEOTIDE SEQUENCE [LARGE SCALE GENOMIC DNA]</scope>
    <source>
        <strain evidence="16 17">SAG 2036</strain>
    </source>
</reference>
<proteinExistence type="inferred from homology"/>
<keyword evidence="9" id="KW-0460">Magnesium</keyword>
<keyword evidence="17" id="KW-1185">Reference proteome</keyword>
<feature type="domain" description="Pyruvate phosphate dikinase AMP/ATP-binding" evidence="12">
    <location>
        <begin position="1298"/>
        <end position="1502"/>
    </location>
</feature>
<evidence type="ECO:0000259" key="15">
    <source>
        <dbReference type="Pfam" id="PF23229"/>
    </source>
</evidence>
<comment type="caution">
    <text evidence="16">The sequence shown here is derived from an EMBL/GenBank/DDBJ whole genome shotgun (WGS) entry which is preliminary data.</text>
</comment>
<keyword evidence="4" id="KW-0808">Transferase</keyword>
<dbReference type="Pfam" id="PF22973">
    <property type="entry name" value="GWD1_pHisD"/>
    <property type="match status" value="1"/>
</dbReference>
<evidence type="ECO:0000259" key="14">
    <source>
        <dbReference type="Pfam" id="PF23166"/>
    </source>
</evidence>
<evidence type="ECO:0000256" key="7">
    <source>
        <dbReference type="ARBA" id="ARBA00022777"/>
    </source>
</evidence>
<evidence type="ECO:0008006" key="18">
    <source>
        <dbReference type="Google" id="ProtNLM"/>
    </source>
</evidence>
<evidence type="ECO:0000256" key="5">
    <source>
        <dbReference type="ARBA" id="ARBA00022723"/>
    </source>
</evidence>
<keyword evidence="6" id="KW-0547">Nucleotide-binding</keyword>
<accession>A0AAW1PLG7</accession>
<dbReference type="PANTHER" id="PTHR46999:SF1">
    <property type="entry name" value="ALPHA-GLUCAN WATER DIKINASE 1, CHLOROPLASTIC"/>
    <property type="match status" value="1"/>
</dbReference>
<name>A0AAW1PLG7_9CHLO</name>
<comment type="subunit">
    <text evidence="3">Homodimer.</text>
</comment>
<evidence type="ECO:0000256" key="8">
    <source>
        <dbReference type="ARBA" id="ARBA00022840"/>
    </source>
</evidence>
<keyword evidence="5" id="KW-0479">Metal-binding</keyword>
<evidence type="ECO:0000256" key="6">
    <source>
        <dbReference type="ARBA" id="ARBA00022741"/>
    </source>
</evidence>
<evidence type="ECO:0000313" key="17">
    <source>
        <dbReference type="Proteomes" id="UP001465755"/>
    </source>
</evidence>
<dbReference type="Proteomes" id="UP001465755">
    <property type="component" value="Unassembled WGS sequence"/>
</dbReference>
<evidence type="ECO:0000256" key="4">
    <source>
        <dbReference type="ARBA" id="ARBA00022679"/>
    </source>
</evidence>
<feature type="compositionally biased region" description="Basic and acidic residues" evidence="11">
    <location>
        <begin position="377"/>
        <end position="394"/>
    </location>
</feature>
<keyword evidence="7" id="KW-0418">Kinase</keyword>
<feature type="region of interest" description="Disordered" evidence="11">
    <location>
        <begin position="363"/>
        <end position="447"/>
    </location>
</feature>
<evidence type="ECO:0000256" key="3">
    <source>
        <dbReference type="ARBA" id="ARBA00011738"/>
    </source>
</evidence>
<feature type="domain" description="Alpha-glucan water dikinase-like N-terminal Ig-like" evidence="14">
    <location>
        <begin position="455"/>
        <end position="590"/>
    </location>
</feature>
<dbReference type="GO" id="GO:0016301">
    <property type="term" value="F:kinase activity"/>
    <property type="evidence" value="ECO:0007669"/>
    <property type="project" value="UniProtKB-KW"/>
</dbReference>
<dbReference type="Pfam" id="PF23229">
    <property type="entry name" value="DUF7067"/>
    <property type="match status" value="2"/>
</dbReference>
<organism evidence="16 17">
    <name type="scientific">Symbiochloris irregularis</name>
    <dbReference type="NCBI Taxonomy" id="706552"/>
    <lineage>
        <taxon>Eukaryota</taxon>
        <taxon>Viridiplantae</taxon>
        <taxon>Chlorophyta</taxon>
        <taxon>core chlorophytes</taxon>
        <taxon>Trebouxiophyceae</taxon>
        <taxon>Trebouxiales</taxon>
        <taxon>Trebouxiaceae</taxon>
        <taxon>Symbiochloris</taxon>
    </lineage>
</organism>
<comment type="cofactor">
    <cofactor evidence="1">
        <name>Mg(2+)</name>
        <dbReference type="ChEBI" id="CHEBI:18420"/>
    </cofactor>
</comment>
<dbReference type="InterPro" id="IPR056301">
    <property type="entry name" value="GWD-like_N_Ig"/>
</dbReference>
<evidence type="ECO:0000259" key="13">
    <source>
        <dbReference type="Pfam" id="PF22973"/>
    </source>
</evidence>
<feature type="region of interest" description="Disordered" evidence="11">
    <location>
        <begin position="506"/>
        <end position="534"/>
    </location>
</feature>
<dbReference type="GO" id="GO:0046872">
    <property type="term" value="F:metal ion binding"/>
    <property type="evidence" value="ECO:0007669"/>
    <property type="project" value="UniProtKB-KW"/>
</dbReference>
<dbReference type="InterPro" id="IPR013815">
    <property type="entry name" value="ATP_grasp_subdomain_1"/>
</dbReference>
<sequence>MLLSRTKPTIISPLASLPVQHCRRQLQPRVLRAQSLASFPSKRSPGTVLSAGERRLSTWSIAAVAAPPALQAPIYAKEYPLRGGSSVSFEVQETEQGDQVITLRTSVPGKLVLHWGVEGGDFSHKSGWVLPPDSCRPEGTVQYKKRALQTPFKNLGEDQELTLRFPSSDTFDYLNFVIKETATNSWYDALGSNFHVPLRLALSSMAEMTVDDEVFIPEGQLPDVPQELCGIWSYIQWEAAGCPNRSQGDSDAAYQDAIQDLKNHLRKGTDLSELWKVARGEVKYADFVGQKGKAQTNGSGPAAPPRETPRLPEELVGLQAYLLWEKAGKPDGADFSNDARQALERQLASGSSVQDLEKALHAPAAEPAKPPPPQEQEQEKEQDKEAPQAQEERPPPPPPKQEQAQLGQSTDVSARDPLSFIKSSAPLLSADKKQAPARPLGPLEDAAGRDDTCVWQRTFGMGDKSELLATVRQSEGKKGPLSLDLVTDAAAPLVLHWGVRKGGRGDWSKPSEKLWPSDSTKATDTAIDSPFQTGSGEDFYAEASGDRVPLQRLHLQVPGDHSLAGITFVLRSKDNSRWWRDGGSNFLIPLPGAPGAKADNAAGAFEDDLSRTIVDCEVNSGAWTLMHRYNKAADLLSETLSRGDGEGLTDAMARIYVWLRYSAARQLTWQKNYNTQPRILGEAQRRLTEQIAQAHGKTGGEAQEWVRSMLGTVGRGGNAQAVRDEILHIMHRNHIGEKRGTWMEDWHQKLHNNTTPDDIAICEAYIAFLEGGGDNGAYWRVLSDAGVTRERLESFDRAIKVEPEDYPDKRGALINDFRSYLGILKSVHSGADLNASAQAAGDKLPGGVKGYLGYVQSHQGDHIILPLIENAVEARTELAPALSGNRDLLYLDLALENVVRAAAERGTGAAGGGAGAMIGPLLQNLVLSTGDNEELCYCLKAWSDLPKDVCFGQYPTKEHALKAAAVIDRIRRAIATVSDRVSGRIDPIATSFGKAFGVEDWYVELFAEEVVRGGPAFALSLVLSAVEPTLRAAAELGAWQLISPVNAVGRVVVAAGLHEVQDNVYEEPTVLLAKRVTGEEEVPEGAVAVLTPDAPDVLSHVSVRARNMKVLFAICHDEGPLKEIEALAGKAISLQTSSAGGVTWETVDEAQLSPAATNGSNGSGPKQPKKKALKVKVPQWCGKWAVGMNDYKDGIVGAKSKNIAGLRGKLPDSIGLPPSVTVPFGAFEEALGASENKQVKQRLEEAIAAIPETHAEEALKRCHSIAMEVQTPPKLQQELAAAMKEAGIPVPDSEDRWQQALTALKGVWASKYNERAMLSMRKVGLDFRDLRMAVLVQRVVPAAYAYVIHTENPTNNSPDEVFAEVVMGLGESIVSGLVPGAALSFKAPKTALDKPQVMAFPSKGEGMYVPESLIFRSDSNGEDLEGYAGAGLYDSITMDSTETRKVDYGADRLLTDEGFRNELLAKIAKVGAAVEDALGSAQDIEGCVEEDGSVTVVQTRPQH</sequence>
<dbReference type="Pfam" id="PF01326">
    <property type="entry name" value="PPDK_N"/>
    <property type="match status" value="1"/>
</dbReference>
<comment type="similarity">
    <text evidence="2">Belongs to the PEP-utilizing enzyme family.</text>
</comment>
<dbReference type="InterPro" id="IPR002192">
    <property type="entry name" value="PPDK_AMP/ATP-bd"/>
</dbReference>
<feature type="domain" description="DUF7067" evidence="15">
    <location>
        <begin position="313"/>
        <end position="361"/>
    </location>
</feature>
<feature type="domain" description="Alpha-glucan water dikinase phosphohistidine-like" evidence="13">
    <location>
        <begin position="1038"/>
        <end position="1152"/>
    </location>
</feature>
<evidence type="ECO:0000259" key="12">
    <source>
        <dbReference type="Pfam" id="PF01326"/>
    </source>
</evidence>
<evidence type="ECO:0000256" key="9">
    <source>
        <dbReference type="ARBA" id="ARBA00022842"/>
    </source>
</evidence>
<dbReference type="InterPro" id="IPR054481">
    <property type="entry name" value="GWD1_pHisD"/>
</dbReference>